<reference evidence="2" key="1">
    <citation type="submission" date="2023-06" db="EMBL/GenBank/DDBJ databases">
        <title>Genome-scale phylogeny and comparative genomics of the fungal order Sordariales.</title>
        <authorList>
            <consortium name="Lawrence Berkeley National Laboratory"/>
            <person name="Hensen N."/>
            <person name="Bonometti L."/>
            <person name="Westerberg I."/>
            <person name="Brannstrom I.O."/>
            <person name="Guillou S."/>
            <person name="Cros-Aarteil S."/>
            <person name="Calhoun S."/>
            <person name="Haridas S."/>
            <person name="Kuo A."/>
            <person name="Mondo S."/>
            <person name="Pangilinan J."/>
            <person name="Riley R."/>
            <person name="LaButti K."/>
            <person name="Andreopoulos B."/>
            <person name="Lipzen A."/>
            <person name="Chen C."/>
            <person name="Yanf M."/>
            <person name="Daum C."/>
            <person name="Ng V."/>
            <person name="Clum A."/>
            <person name="Steindorff A."/>
            <person name="Ohm R."/>
            <person name="Martin F."/>
            <person name="Silar P."/>
            <person name="Natvig D."/>
            <person name="Lalanne C."/>
            <person name="Gautier V."/>
            <person name="Ament-velasquez S.L."/>
            <person name="Kruys A."/>
            <person name="Hutchinson M.I."/>
            <person name="Powell A.J."/>
            <person name="Barry K."/>
            <person name="Miller A.N."/>
            <person name="Grigoriev I.V."/>
            <person name="Debuchy R."/>
            <person name="Gladieux P."/>
            <person name="Thoren M.H."/>
            <person name="Johannesson H."/>
        </authorList>
    </citation>
    <scope>NUCLEOTIDE SEQUENCE</scope>
    <source>
        <strain evidence="2">SMH3187-1</strain>
    </source>
</reference>
<name>A0AA40F0Z2_9PEZI</name>
<evidence type="ECO:0000313" key="2">
    <source>
        <dbReference type="EMBL" id="KAK0749178.1"/>
    </source>
</evidence>
<feature type="region of interest" description="Disordered" evidence="1">
    <location>
        <begin position="178"/>
        <end position="225"/>
    </location>
</feature>
<organism evidence="2 3">
    <name type="scientific">Schizothecium vesticola</name>
    <dbReference type="NCBI Taxonomy" id="314040"/>
    <lineage>
        <taxon>Eukaryota</taxon>
        <taxon>Fungi</taxon>
        <taxon>Dikarya</taxon>
        <taxon>Ascomycota</taxon>
        <taxon>Pezizomycotina</taxon>
        <taxon>Sordariomycetes</taxon>
        <taxon>Sordariomycetidae</taxon>
        <taxon>Sordariales</taxon>
        <taxon>Schizotheciaceae</taxon>
        <taxon>Schizothecium</taxon>
    </lineage>
</organism>
<comment type="caution">
    <text evidence="2">The sequence shown here is derived from an EMBL/GenBank/DDBJ whole genome shotgun (WGS) entry which is preliminary data.</text>
</comment>
<keyword evidence="3" id="KW-1185">Reference proteome</keyword>
<protein>
    <submittedName>
        <fullName evidence="2">Uncharacterized protein</fullName>
    </submittedName>
</protein>
<dbReference type="AlphaFoldDB" id="A0AA40F0Z2"/>
<accession>A0AA40F0Z2</accession>
<sequence>MAELRGCGIRWSPSCRLLSRRRLFAIWSGRLPRCSGFLFERTRFVNLARRGETSTISPRTRNHFAPSPGAHLSWMMSLASGYFSGVSCPGATRLLPPCPSPDDGTGYPTSCLWSAAPSAGGILRRGHPTYTCAVPPGHPSHTLCVVPTFGSSKVCAAETRDLCEPICKGIPGTDAYMRPAKAPLNPVLTKTGDRPPDPSRHSRPHQEKLQTKSRVTRWTGEWSAT</sequence>
<dbReference type="EMBL" id="JAUKUD010000003">
    <property type="protein sequence ID" value="KAK0749178.1"/>
    <property type="molecule type" value="Genomic_DNA"/>
</dbReference>
<feature type="compositionally biased region" description="Basic and acidic residues" evidence="1">
    <location>
        <begin position="191"/>
        <end position="210"/>
    </location>
</feature>
<dbReference type="Proteomes" id="UP001172155">
    <property type="component" value="Unassembled WGS sequence"/>
</dbReference>
<gene>
    <name evidence="2" type="ORF">B0T18DRAFT_99110</name>
</gene>
<evidence type="ECO:0000256" key="1">
    <source>
        <dbReference type="SAM" id="MobiDB-lite"/>
    </source>
</evidence>
<evidence type="ECO:0000313" key="3">
    <source>
        <dbReference type="Proteomes" id="UP001172155"/>
    </source>
</evidence>
<proteinExistence type="predicted"/>